<feature type="region of interest" description="Disordered" evidence="1">
    <location>
        <begin position="55"/>
        <end position="84"/>
    </location>
</feature>
<keyword evidence="2" id="KW-0472">Membrane</keyword>
<reference evidence="3 4" key="1">
    <citation type="submission" date="2019-04" db="EMBL/GenBank/DDBJ databases">
        <title>An improved genome assembly and genetic linkage map for asparagus bean, Vigna unguiculata ssp. sesquipedialis.</title>
        <authorList>
            <person name="Xia Q."/>
            <person name="Zhang R."/>
            <person name="Dong Y."/>
        </authorList>
    </citation>
    <scope>NUCLEOTIDE SEQUENCE [LARGE SCALE GENOMIC DNA]</scope>
    <source>
        <tissue evidence="3">Leaf</tissue>
    </source>
</reference>
<dbReference type="EMBL" id="CP039352">
    <property type="protein sequence ID" value="QCE03350.1"/>
    <property type="molecule type" value="Genomic_DNA"/>
</dbReference>
<gene>
    <name evidence="3" type="ORF">DEO72_LG8g1374</name>
</gene>
<dbReference type="Proteomes" id="UP000501690">
    <property type="component" value="Linkage Group LG8"/>
</dbReference>
<evidence type="ECO:0000256" key="1">
    <source>
        <dbReference type="SAM" id="MobiDB-lite"/>
    </source>
</evidence>
<evidence type="ECO:0000256" key="2">
    <source>
        <dbReference type="SAM" id="Phobius"/>
    </source>
</evidence>
<keyword evidence="2" id="KW-1133">Transmembrane helix</keyword>
<name>A0A4D6MP99_VIGUN</name>
<keyword evidence="2" id="KW-0812">Transmembrane</keyword>
<evidence type="ECO:0000313" key="3">
    <source>
        <dbReference type="EMBL" id="QCE03350.1"/>
    </source>
</evidence>
<keyword evidence="4" id="KW-1185">Reference proteome</keyword>
<protein>
    <submittedName>
        <fullName evidence="3">Uncharacterized protein</fullName>
    </submittedName>
</protein>
<evidence type="ECO:0000313" key="4">
    <source>
        <dbReference type="Proteomes" id="UP000501690"/>
    </source>
</evidence>
<accession>A0A4D6MP99</accession>
<organism evidence="3 4">
    <name type="scientific">Vigna unguiculata</name>
    <name type="common">Cowpea</name>
    <dbReference type="NCBI Taxonomy" id="3917"/>
    <lineage>
        <taxon>Eukaryota</taxon>
        <taxon>Viridiplantae</taxon>
        <taxon>Streptophyta</taxon>
        <taxon>Embryophyta</taxon>
        <taxon>Tracheophyta</taxon>
        <taxon>Spermatophyta</taxon>
        <taxon>Magnoliopsida</taxon>
        <taxon>eudicotyledons</taxon>
        <taxon>Gunneridae</taxon>
        <taxon>Pentapetalae</taxon>
        <taxon>rosids</taxon>
        <taxon>fabids</taxon>
        <taxon>Fabales</taxon>
        <taxon>Fabaceae</taxon>
        <taxon>Papilionoideae</taxon>
        <taxon>50 kb inversion clade</taxon>
        <taxon>NPAAA clade</taxon>
        <taxon>indigoferoid/millettioid clade</taxon>
        <taxon>Phaseoleae</taxon>
        <taxon>Vigna</taxon>
    </lineage>
</organism>
<dbReference type="AlphaFoldDB" id="A0A4D6MP99"/>
<sequence length="84" mass="9303">MDVARTKLLDRRNKHRGLKGENDFIGVLAKLTFLSLSISLVSIPSNNHLKMKKISTKKKMSTNKSSTWGHVVTPAGHHQSHSGV</sequence>
<proteinExistence type="predicted"/>
<feature type="transmembrane region" description="Helical" evidence="2">
    <location>
        <begin position="24"/>
        <end position="43"/>
    </location>
</feature>